<dbReference type="Proteomes" id="UP000533953">
    <property type="component" value="Unassembled WGS sequence"/>
</dbReference>
<proteinExistence type="predicted"/>
<evidence type="ECO:0000313" key="2">
    <source>
        <dbReference type="EMBL" id="MBC1491923.1"/>
    </source>
</evidence>
<dbReference type="Proteomes" id="UP000591929">
    <property type="component" value="Unassembled WGS sequence"/>
</dbReference>
<sequence>MAVNVMKAVQKTMGGTKMTHKMILENDNTVYNYICCKNGKLLDENGEVMQDTQTYINRGMKAGWEPYREEK</sequence>
<dbReference type="AlphaFoldDB" id="A0A7X0XDH0"/>
<dbReference type="EMBL" id="JAASTX010000009">
    <property type="protein sequence ID" value="MBC1491923.1"/>
    <property type="molecule type" value="Genomic_DNA"/>
</dbReference>
<evidence type="ECO:0000313" key="3">
    <source>
        <dbReference type="Proteomes" id="UP000533953"/>
    </source>
</evidence>
<reference evidence="3 4" key="1">
    <citation type="submission" date="2020-03" db="EMBL/GenBank/DDBJ databases">
        <title>Soil Listeria distribution.</title>
        <authorList>
            <person name="Liao J."/>
            <person name="Wiedmann M."/>
        </authorList>
    </citation>
    <scope>NUCLEOTIDE SEQUENCE [LARGE SCALE GENOMIC DNA]</scope>
    <source>
        <strain evidence="2 3">FSL L7-1547</strain>
        <strain evidence="1 4">FSL L7-1681</strain>
    </source>
</reference>
<protein>
    <submittedName>
        <fullName evidence="2">Uncharacterized protein</fullName>
    </submittedName>
</protein>
<gene>
    <name evidence="1" type="ORF">HB847_13470</name>
    <name evidence="2" type="ORF">HCI99_08770</name>
</gene>
<dbReference type="EMBL" id="JAARPL010000010">
    <property type="protein sequence ID" value="MBC1373383.1"/>
    <property type="molecule type" value="Genomic_DNA"/>
</dbReference>
<organism evidence="2 3">
    <name type="scientific">Listeria booriae</name>
    <dbReference type="NCBI Taxonomy" id="1552123"/>
    <lineage>
        <taxon>Bacteria</taxon>
        <taxon>Bacillati</taxon>
        <taxon>Bacillota</taxon>
        <taxon>Bacilli</taxon>
        <taxon>Bacillales</taxon>
        <taxon>Listeriaceae</taxon>
        <taxon>Listeria</taxon>
    </lineage>
</organism>
<accession>A0A7X0XDH0</accession>
<dbReference type="RefSeq" id="WP_185377682.1">
    <property type="nucleotide sequence ID" value="NZ_JAARPL010000010.1"/>
</dbReference>
<evidence type="ECO:0000313" key="1">
    <source>
        <dbReference type="EMBL" id="MBC1373383.1"/>
    </source>
</evidence>
<comment type="caution">
    <text evidence="2">The sequence shown here is derived from an EMBL/GenBank/DDBJ whole genome shotgun (WGS) entry which is preliminary data.</text>
</comment>
<name>A0A7X0XDH0_9LIST</name>
<evidence type="ECO:0000313" key="4">
    <source>
        <dbReference type="Proteomes" id="UP000591929"/>
    </source>
</evidence>